<evidence type="ECO:0000256" key="4">
    <source>
        <dbReference type="ARBA" id="ARBA00022840"/>
    </source>
</evidence>
<dbReference type="Gene3D" id="1.10.10.10">
    <property type="entry name" value="Winged helix-like DNA-binding domain superfamily/Winged helix DNA-binding domain"/>
    <property type="match status" value="1"/>
</dbReference>
<dbReference type="AlphaFoldDB" id="A0AAI9MUV5"/>
<dbReference type="Pfam" id="PF03288">
    <property type="entry name" value="Pox_D5"/>
    <property type="match status" value="1"/>
</dbReference>
<dbReference type="EMBL" id="ABKJEP030000092">
    <property type="protein sequence ID" value="EMO9458440.1"/>
    <property type="molecule type" value="Genomic_DNA"/>
</dbReference>
<dbReference type="SUPFAM" id="SSF52540">
    <property type="entry name" value="P-loop containing nucleoside triphosphate hydrolases"/>
    <property type="match status" value="1"/>
</dbReference>
<accession>A0AAI9MUV5</accession>
<dbReference type="InterPro" id="IPR045455">
    <property type="entry name" value="NrS-1_pol-like_helicase"/>
</dbReference>
<dbReference type="InterPro" id="IPR036388">
    <property type="entry name" value="WH-like_DNA-bd_sf"/>
</dbReference>
<dbReference type="InterPro" id="IPR014015">
    <property type="entry name" value="Helicase_SF3_DNA-vir"/>
</dbReference>
<keyword evidence="2" id="KW-0378">Hydrolase</keyword>
<dbReference type="GO" id="GO:0005524">
    <property type="term" value="F:ATP binding"/>
    <property type="evidence" value="ECO:0007669"/>
    <property type="project" value="UniProtKB-KW"/>
</dbReference>
<dbReference type="Pfam" id="PF19263">
    <property type="entry name" value="DUF5906"/>
    <property type="match status" value="1"/>
</dbReference>
<evidence type="ECO:0000313" key="7">
    <source>
        <dbReference type="EMBL" id="EMO9458440.1"/>
    </source>
</evidence>
<organism evidence="7">
    <name type="scientific">Morganella morganii</name>
    <name type="common">Proteus morganii</name>
    <dbReference type="NCBI Taxonomy" id="582"/>
    <lineage>
        <taxon>Bacteria</taxon>
        <taxon>Pseudomonadati</taxon>
        <taxon>Pseudomonadota</taxon>
        <taxon>Gammaproteobacteria</taxon>
        <taxon>Enterobacterales</taxon>
        <taxon>Morganellaceae</taxon>
        <taxon>Morganella</taxon>
    </lineage>
</organism>
<dbReference type="Pfam" id="PF08706">
    <property type="entry name" value="D5_N"/>
    <property type="match status" value="1"/>
</dbReference>
<dbReference type="SUPFAM" id="SSF46785">
    <property type="entry name" value="Winged helix' DNA-binding domain"/>
    <property type="match status" value="1"/>
</dbReference>
<dbReference type="InterPro" id="IPR036390">
    <property type="entry name" value="WH_DNA-bd_sf"/>
</dbReference>
<keyword evidence="1" id="KW-0547">Nucleotide-binding</keyword>
<name>A0AAI9MUV5_MORMO</name>
<dbReference type="InterPro" id="IPR004968">
    <property type="entry name" value="DNA_primase/NTPase_C"/>
</dbReference>
<evidence type="ECO:0000256" key="1">
    <source>
        <dbReference type="ARBA" id="ARBA00022741"/>
    </source>
</evidence>
<evidence type="ECO:0000256" key="2">
    <source>
        <dbReference type="ARBA" id="ARBA00022801"/>
    </source>
</evidence>
<dbReference type="InterPro" id="IPR014818">
    <property type="entry name" value="Phage/plasmid_primase_P4_C"/>
</dbReference>
<dbReference type="Gene3D" id="3.40.50.300">
    <property type="entry name" value="P-loop containing nucleotide triphosphate hydrolases"/>
    <property type="match status" value="1"/>
</dbReference>
<dbReference type="GO" id="GO:0004386">
    <property type="term" value="F:helicase activity"/>
    <property type="evidence" value="ECO:0007669"/>
    <property type="project" value="UniProtKB-KW"/>
</dbReference>
<evidence type="ECO:0000256" key="5">
    <source>
        <dbReference type="SAM" id="MobiDB-lite"/>
    </source>
</evidence>
<protein>
    <submittedName>
        <fullName evidence="7">DNA primase</fullName>
    </submittedName>
</protein>
<comment type="caution">
    <text evidence="7">The sequence shown here is derived from an EMBL/GenBank/DDBJ whole genome shotgun (WGS) entry which is preliminary data.</text>
</comment>
<feature type="domain" description="SF3 helicase" evidence="6">
    <location>
        <begin position="494"/>
        <end position="647"/>
    </location>
</feature>
<reference evidence="7" key="1">
    <citation type="submission" date="2024-02" db="EMBL/GenBank/DDBJ databases">
        <authorList>
            <consortium name="Clinical and Environmental Microbiology Branch: Whole genome sequencing antimicrobial resistance pathogens in the healthcare setting"/>
        </authorList>
    </citation>
    <scope>NUCLEOTIDE SEQUENCE</scope>
    <source>
        <strain evidence="7">2023KU-00017</strain>
    </source>
</reference>
<dbReference type="SMART" id="SM00885">
    <property type="entry name" value="D5_N"/>
    <property type="match status" value="1"/>
</dbReference>
<dbReference type="PANTHER" id="PTHR35372:SF2">
    <property type="entry name" value="SF3 HELICASE DOMAIN-CONTAINING PROTEIN"/>
    <property type="match status" value="1"/>
</dbReference>
<dbReference type="PANTHER" id="PTHR35372">
    <property type="entry name" value="ATP BINDING PROTEIN-RELATED"/>
    <property type="match status" value="1"/>
</dbReference>
<feature type="region of interest" description="Disordered" evidence="5">
    <location>
        <begin position="212"/>
        <end position="237"/>
    </location>
</feature>
<gene>
    <name evidence="7" type="ORF">PN925_003857</name>
</gene>
<keyword evidence="3" id="KW-0347">Helicase</keyword>
<dbReference type="InterPro" id="IPR027417">
    <property type="entry name" value="P-loop_NTPase"/>
</dbReference>
<dbReference type="GO" id="GO:0016787">
    <property type="term" value="F:hydrolase activity"/>
    <property type="evidence" value="ECO:0007669"/>
    <property type="project" value="UniProtKB-KW"/>
</dbReference>
<evidence type="ECO:0000256" key="3">
    <source>
        <dbReference type="ARBA" id="ARBA00022806"/>
    </source>
</evidence>
<dbReference type="PROSITE" id="PS51206">
    <property type="entry name" value="SF3_HELICASE_1"/>
    <property type="match status" value="1"/>
</dbReference>
<keyword evidence="4" id="KW-0067">ATP-binding</keyword>
<dbReference type="InterPro" id="IPR051620">
    <property type="entry name" value="ORF904-like_C"/>
</dbReference>
<proteinExistence type="predicted"/>
<evidence type="ECO:0000259" key="6">
    <source>
        <dbReference type="PROSITE" id="PS51206"/>
    </source>
</evidence>
<sequence>MEVKFTFARGDARLPDVLTKSSFKAFSDFIIANTVKIAISPDMTKDQKKAEKAKLFWFAAPLKVAGTRRIKKNMAACLFGCGDIDESTPGAIAALMPVLSRYSMLVYQTASYTPENPRIRFVCEFSRLVEPLERESVCDAVESLLMQAAGFTLHSVTGRKKARWVKGEDYLICDRGVYSEQSYLYCPDAGAECHSYEGAVIDVDTLPLPVLPETERNTRGTKPADSGDSTGFDDLTEPDEHLITDLRSALWHPDMLRQARSDHPWITNGYRLASLKGTVFEDEARALWIDWSLTAADSYPDEQLDDVAAARWDNDLVPDGSSYRGIFADAQKSGWTNPAALRLRAQNISKMAPSTRGELLAQHYGDVCLKADGNMVYRYTGQGWTFIPEAELRRRLSQIFRDNNAPFNPYEIKSAIETMQMQLPLMGETPRNLIGFANGVYELEAKVFRPHRKEDWLTCHNGVIYTPPADGENLKEHAPNFYRWLSHSAGGNARKMERINAALFMVLANRYDWQLFIEVTGAGGSGKSVFTTIARFLAGEENATSGDVQDMDTARERAPFVGKSLIILPDQAVYTGSGAGLRALTGGDVVRIDPKHIRPFETVIRAVVIATNNEPMRFTERSGGTFRRRVIFPFMHVVDENERDPALAEKIRAELPVIVRHLLTTFENPPDARKLLTEQRDSAEALQVKNDSDPMYGFCSQLVGLPDATGMGMGDKRKAYDPWTYLYPAYIVYLDAYGFRHIPTLNKFKGDLTHTLKAFGVNLRSARTKKGFRYNVNLAEEAKEWMFGDDEEEPLTAH</sequence>